<feature type="compositionally biased region" description="Basic and acidic residues" evidence="1">
    <location>
        <begin position="53"/>
        <end position="72"/>
    </location>
</feature>
<gene>
    <name evidence="3" type="ORF">L596_025794</name>
</gene>
<keyword evidence="4" id="KW-1185">Reference proteome</keyword>
<reference evidence="3 4" key="2">
    <citation type="journal article" date="2019" name="G3 (Bethesda)">
        <title>Hybrid Assembly of the Genome of the Entomopathogenic Nematode Steinernema carpocapsae Identifies the X-Chromosome.</title>
        <authorList>
            <person name="Serra L."/>
            <person name="Macchietto M."/>
            <person name="Macias-Munoz A."/>
            <person name="McGill C.J."/>
            <person name="Rodriguez I.M."/>
            <person name="Rodriguez B."/>
            <person name="Murad R."/>
            <person name="Mortazavi A."/>
        </authorList>
    </citation>
    <scope>NUCLEOTIDE SEQUENCE [LARGE SCALE GENOMIC DNA]</scope>
    <source>
        <strain evidence="3 4">ALL</strain>
    </source>
</reference>
<comment type="caution">
    <text evidence="3">The sequence shown here is derived from an EMBL/GenBank/DDBJ whole genome shotgun (WGS) entry which is preliminary data.</text>
</comment>
<reference evidence="3 4" key="1">
    <citation type="journal article" date="2015" name="Genome Biol.">
        <title>Comparative genomics of Steinernema reveals deeply conserved gene regulatory networks.</title>
        <authorList>
            <person name="Dillman A.R."/>
            <person name="Macchietto M."/>
            <person name="Porter C.F."/>
            <person name="Rogers A."/>
            <person name="Williams B."/>
            <person name="Antoshechkin I."/>
            <person name="Lee M.M."/>
            <person name="Goodwin Z."/>
            <person name="Lu X."/>
            <person name="Lewis E.E."/>
            <person name="Goodrich-Blair H."/>
            <person name="Stock S.P."/>
            <person name="Adams B.J."/>
            <person name="Sternberg P.W."/>
            <person name="Mortazavi A."/>
        </authorList>
    </citation>
    <scope>NUCLEOTIDE SEQUENCE [LARGE SCALE GENOMIC DNA]</scope>
    <source>
        <strain evidence="3 4">ALL</strain>
    </source>
</reference>
<evidence type="ECO:0000256" key="1">
    <source>
        <dbReference type="SAM" id="MobiDB-lite"/>
    </source>
</evidence>
<dbReference type="Proteomes" id="UP000298663">
    <property type="component" value="Unassembled WGS sequence"/>
</dbReference>
<feature type="compositionally biased region" description="Polar residues" evidence="1">
    <location>
        <begin position="31"/>
        <end position="50"/>
    </location>
</feature>
<sequence>MLKLVTVAAAAAISVFLWTRVSSKKCVPSPQKASSPVPQKSASERISSSELAEDNRSTHDREKQSGRDTFERTVKLERQEWWKARKAEKTDSKDDGTAHE</sequence>
<feature type="region of interest" description="Disordered" evidence="1">
    <location>
        <begin position="26"/>
        <end position="72"/>
    </location>
</feature>
<name>A0A4U5M9Z0_STECR</name>
<evidence type="ECO:0000313" key="3">
    <source>
        <dbReference type="EMBL" id="TKR65383.1"/>
    </source>
</evidence>
<evidence type="ECO:0000313" key="4">
    <source>
        <dbReference type="Proteomes" id="UP000298663"/>
    </source>
</evidence>
<dbReference type="AlphaFoldDB" id="A0A4U5M9Z0"/>
<feature type="chain" id="PRO_5020961863" description="Secreted protein" evidence="2">
    <location>
        <begin position="24"/>
        <end position="100"/>
    </location>
</feature>
<evidence type="ECO:0008006" key="5">
    <source>
        <dbReference type="Google" id="ProtNLM"/>
    </source>
</evidence>
<feature type="signal peptide" evidence="2">
    <location>
        <begin position="1"/>
        <end position="23"/>
    </location>
</feature>
<organism evidence="3 4">
    <name type="scientific">Steinernema carpocapsae</name>
    <name type="common">Entomopathogenic nematode</name>
    <dbReference type="NCBI Taxonomy" id="34508"/>
    <lineage>
        <taxon>Eukaryota</taxon>
        <taxon>Metazoa</taxon>
        <taxon>Ecdysozoa</taxon>
        <taxon>Nematoda</taxon>
        <taxon>Chromadorea</taxon>
        <taxon>Rhabditida</taxon>
        <taxon>Tylenchina</taxon>
        <taxon>Panagrolaimomorpha</taxon>
        <taxon>Strongyloidoidea</taxon>
        <taxon>Steinernematidae</taxon>
        <taxon>Steinernema</taxon>
    </lineage>
</organism>
<protein>
    <recommendedName>
        <fullName evidence="5">Secreted protein</fullName>
    </recommendedName>
</protein>
<evidence type="ECO:0000256" key="2">
    <source>
        <dbReference type="SAM" id="SignalP"/>
    </source>
</evidence>
<dbReference type="EMBL" id="AZBU02000009">
    <property type="protein sequence ID" value="TKR65383.1"/>
    <property type="molecule type" value="Genomic_DNA"/>
</dbReference>
<proteinExistence type="predicted"/>
<accession>A0A4U5M9Z0</accession>
<keyword evidence="2" id="KW-0732">Signal</keyword>